<dbReference type="EMBL" id="CAJVRL010000048">
    <property type="protein sequence ID" value="CAG8952884.1"/>
    <property type="molecule type" value="Genomic_DNA"/>
</dbReference>
<evidence type="ECO:0000256" key="1">
    <source>
        <dbReference type="SAM" id="MobiDB-lite"/>
    </source>
</evidence>
<feature type="compositionally biased region" description="Polar residues" evidence="1">
    <location>
        <begin position="1"/>
        <end position="12"/>
    </location>
</feature>
<comment type="caution">
    <text evidence="2">The sequence shown here is derived from an EMBL/GenBank/DDBJ whole genome shotgun (WGS) entry which is preliminary data.</text>
</comment>
<sequence length="165" mass="18425">MNNTPNLQSTGPSEFKARDASTGAPSGVDSSFGLPAWGRRGKSRCRRIMSKRRTLDSVDTKQTMKRKTNNTRHNHHHHQFITIFASPTSAIRHHLGEHPSLPFPRPGHDSCTAITTNSNTTPLHRILSEQFPCRMLSADTDLEPPRSSYDDEAPAPTPTPSMHRH</sequence>
<organism evidence="2 3">
    <name type="scientific">Hymenoscyphus fraxineus</name>
    <dbReference type="NCBI Taxonomy" id="746836"/>
    <lineage>
        <taxon>Eukaryota</taxon>
        <taxon>Fungi</taxon>
        <taxon>Dikarya</taxon>
        <taxon>Ascomycota</taxon>
        <taxon>Pezizomycotina</taxon>
        <taxon>Leotiomycetes</taxon>
        <taxon>Helotiales</taxon>
        <taxon>Helotiaceae</taxon>
        <taxon>Hymenoscyphus</taxon>
    </lineage>
</organism>
<feature type="region of interest" description="Disordered" evidence="1">
    <location>
        <begin position="1"/>
        <end position="75"/>
    </location>
</feature>
<proteinExistence type="predicted"/>
<keyword evidence="3" id="KW-1185">Reference proteome</keyword>
<accession>A0A9N9KSW7</accession>
<evidence type="ECO:0000313" key="2">
    <source>
        <dbReference type="EMBL" id="CAG8952884.1"/>
    </source>
</evidence>
<dbReference type="Proteomes" id="UP000696280">
    <property type="component" value="Unassembled WGS sequence"/>
</dbReference>
<feature type="region of interest" description="Disordered" evidence="1">
    <location>
        <begin position="138"/>
        <end position="165"/>
    </location>
</feature>
<protein>
    <submittedName>
        <fullName evidence="2">Uncharacterized protein</fullName>
    </submittedName>
</protein>
<evidence type="ECO:0000313" key="3">
    <source>
        <dbReference type="Proteomes" id="UP000696280"/>
    </source>
</evidence>
<dbReference type="AlphaFoldDB" id="A0A9N9KSW7"/>
<reference evidence="2" key="1">
    <citation type="submission" date="2021-07" db="EMBL/GenBank/DDBJ databases">
        <authorList>
            <person name="Durling M."/>
        </authorList>
    </citation>
    <scope>NUCLEOTIDE SEQUENCE</scope>
</reference>
<name>A0A9N9KSW7_9HELO</name>
<feature type="compositionally biased region" description="Basic residues" evidence="1">
    <location>
        <begin position="63"/>
        <end position="75"/>
    </location>
</feature>
<feature type="compositionally biased region" description="Basic residues" evidence="1">
    <location>
        <begin position="39"/>
        <end position="52"/>
    </location>
</feature>
<gene>
    <name evidence="2" type="ORF">HYFRA_00007598</name>
</gene>